<name>A0AA38M3W6_9CUCU</name>
<dbReference type="InterPro" id="IPR036396">
    <property type="entry name" value="Cyt_P450_sf"/>
</dbReference>
<dbReference type="GO" id="GO:0020037">
    <property type="term" value="F:heme binding"/>
    <property type="evidence" value="ECO:0007669"/>
    <property type="project" value="InterPro"/>
</dbReference>
<comment type="subcellular location">
    <subcellularLocation>
        <location evidence="4">Endoplasmic reticulum membrane</location>
        <topology evidence="4">Peripheral membrane protein</topology>
    </subcellularLocation>
    <subcellularLocation>
        <location evidence="3">Microsome membrane</location>
        <topology evidence="3">Peripheral membrane protein</topology>
    </subcellularLocation>
</comment>
<keyword evidence="10 15" id="KW-0560">Oxidoreductase</keyword>
<evidence type="ECO:0000256" key="7">
    <source>
        <dbReference type="ARBA" id="ARBA00022723"/>
    </source>
</evidence>
<dbReference type="GO" id="GO:0016705">
    <property type="term" value="F:oxidoreductase activity, acting on paired donors, with incorporation or reduction of molecular oxygen"/>
    <property type="evidence" value="ECO:0007669"/>
    <property type="project" value="InterPro"/>
</dbReference>
<evidence type="ECO:0000256" key="3">
    <source>
        <dbReference type="ARBA" id="ARBA00004174"/>
    </source>
</evidence>
<proteinExistence type="inferred from homology"/>
<protein>
    <recommendedName>
        <fullName evidence="18">Cytochrome P450 4C1</fullName>
    </recommendedName>
</protein>
<dbReference type="SUPFAM" id="SSF48264">
    <property type="entry name" value="Cytochrome P450"/>
    <property type="match status" value="1"/>
</dbReference>
<keyword evidence="13" id="KW-0472">Membrane</keyword>
<dbReference type="InterPro" id="IPR001128">
    <property type="entry name" value="Cyt_P450"/>
</dbReference>
<comment type="similarity">
    <text evidence="5 15">Belongs to the cytochrome P450 family.</text>
</comment>
<evidence type="ECO:0000256" key="5">
    <source>
        <dbReference type="ARBA" id="ARBA00010617"/>
    </source>
</evidence>
<comment type="caution">
    <text evidence="16">The sequence shown here is derived from an EMBL/GenBank/DDBJ whole genome shotgun (WGS) entry which is preliminary data.</text>
</comment>
<keyword evidence="6 14" id="KW-0349">Heme</keyword>
<evidence type="ECO:0000256" key="4">
    <source>
        <dbReference type="ARBA" id="ARBA00004406"/>
    </source>
</evidence>
<evidence type="ECO:0000313" key="17">
    <source>
        <dbReference type="Proteomes" id="UP001168821"/>
    </source>
</evidence>
<gene>
    <name evidence="16" type="ORF">Zmor_025639</name>
</gene>
<evidence type="ECO:0000256" key="11">
    <source>
        <dbReference type="ARBA" id="ARBA00023004"/>
    </source>
</evidence>
<evidence type="ECO:0000256" key="8">
    <source>
        <dbReference type="ARBA" id="ARBA00022824"/>
    </source>
</evidence>
<keyword evidence="17" id="KW-1185">Reference proteome</keyword>
<organism evidence="16 17">
    <name type="scientific">Zophobas morio</name>
    <dbReference type="NCBI Taxonomy" id="2755281"/>
    <lineage>
        <taxon>Eukaryota</taxon>
        <taxon>Metazoa</taxon>
        <taxon>Ecdysozoa</taxon>
        <taxon>Arthropoda</taxon>
        <taxon>Hexapoda</taxon>
        <taxon>Insecta</taxon>
        <taxon>Pterygota</taxon>
        <taxon>Neoptera</taxon>
        <taxon>Endopterygota</taxon>
        <taxon>Coleoptera</taxon>
        <taxon>Polyphaga</taxon>
        <taxon>Cucujiformia</taxon>
        <taxon>Tenebrionidae</taxon>
        <taxon>Zophobas</taxon>
    </lineage>
</organism>
<dbReference type="EMBL" id="JALNTZ010000008">
    <property type="protein sequence ID" value="KAJ3642890.1"/>
    <property type="molecule type" value="Genomic_DNA"/>
</dbReference>
<sequence>MFFATILPCFIAFAAVFYALKWLKVAAFNYYILKKLPGPPSANFIIGNMNYLQATPEIMFHRLREAFRHFYPIYKLYAFHKISANILSPEDCELIMCNPIHNRKGQVYDLIRWWLKDGLLTSEGPKWQARRKILTPAFHFSILQQFVQIFNEEGEKLVEVLKHECAKSYVNVTPHITQFTLKTIVETAMGTKLQFQTQEEKNYKQAVYDIGQILIYRVKHPWFIYPILNYFSPWYFQERKVTNTLHKFSRDVIRDREKSFSDIEVPKGEHEVYKGKRRLAMLDLLLSAKINEGIIDDEGIREEVDTFMFEGHDTTTAALSFILMLLANNKDIQERIYAEIVEILEDLNKKPTYNQLQHFKYMERCIKESLRLYPSVFFISRNLGEDVITTTGHLLPKDTHVFIYIYGLHRNPDIYPDPEKFDPDRFLPENCQNRHPYAYIPFSAGPRNCIGQKFAILEMKVALCAILRNFVLGAGDSPKKINYWWFSHSV</sequence>
<dbReference type="InterPro" id="IPR050196">
    <property type="entry name" value="Cytochrome_P450_Monoox"/>
</dbReference>
<evidence type="ECO:0000256" key="2">
    <source>
        <dbReference type="ARBA" id="ARBA00003690"/>
    </source>
</evidence>
<evidence type="ECO:0000256" key="14">
    <source>
        <dbReference type="PIRSR" id="PIRSR602403-1"/>
    </source>
</evidence>
<keyword evidence="8" id="KW-0256">Endoplasmic reticulum</keyword>
<evidence type="ECO:0000256" key="1">
    <source>
        <dbReference type="ARBA" id="ARBA00001971"/>
    </source>
</evidence>
<dbReference type="PANTHER" id="PTHR24291:SF189">
    <property type="entry name" value="CYTOCHROME P450 4C3-RELATED"/>
    <property type="match status" value="1"/>
</dbReference>
<dbReference type="PANTHER" id="PTHR24291">
    <property type="entry name" value="CYTOCHROME P450 FAMILY 4"/>
    <property type="match status" value="1"/>
</dbReference>
<evidence type="ECO:0000313" key="16">
    <source>
        <dbReference type="EMBL" id="KAJ3642890.1"/>
    </source>
</evidence>
<evidence type="ECO:0000256" key="6">
    <source>
        <dbReference type="ARBA" id="ARBA00022617"/>
    </source>
</evidence>
<dbReference type="InterPro" id="IPR002403">
    <property type="entry name" value="Cyt_P450_E_grp-IV"/>
</dbReference>
<reference evidence="16" key="1">
    <citation type="journal article" date="2023" name="G3 (Bethesda)">
        <title>Whole genome assemblies of Zophobas morio and Tenebrio molitor.</title>
        <authorList>
            <person name="Kaur S."/>
            <person name="Stinson S.A."/>
            <person name="diCenzo G.C."/>
        </authorList>
    </citation>
    <scope>NUCLEOTIDE SEQUENCE</scope>
    <source>
        <strain evidence="16">QUZm001</strain>
    </source>
</reference>
<keyword evidence="12 15" id="KW-0503">Monooxygenase</keyword>
<dbReference type="GO" id="GO:0005506">
    <property type="term" value="F:iron ion binding"/>
    <property type="evidence" value="ECO:0007669"/>
    <property type="project" value="InterPro"/>
</dbReference>
<keyword evidence="7 14" id="KW-0479">Metal-binding</keyword>
<dbReference type="GO" id="GO:0004497">
    <property type="term" value="F:monooxygenase activity"/>
    <property type="evidence" value="ECO:0007669"/>
    <property type="project" value="UniProtKB-KW"/>
</dbReference>
<comment type="cofactor">
    <cofactor evidence="1 14">
        <name>heme</name>
        <dbReference type="ChEBI" id="CHEBI:30413"/>
    </cofactor>
</comment>
<evidence type="ECO:0000256" key="12">
    <source>
        <dbReference type="ARBA" id="ARBA00023033"/>
    </source>
</evidence>
<dbReference type="PRINTS" id="PR00385">
    <property type="entry name" value="P450"/>
</dbReference>
<evidence type="ECO:0000256" key="9">
    <source>
        <dbReference type="ARBA" id="ARBA00022848"/>
    </source>
</evidence>
<dbReference type="Proteomes" id="UP001168821">
    <property type="component" value="Unassembled WGS sequence"/>
</dbReference>
<accession>A0AA38M3W6</accession>
<evidence type="ECO:0000256" key="13">
    <source>
        <dbReference type="ARBA" id="ARBA00023136"/>
    </source>
</evidence>
<dbReference type="GO" id="GO:0005789">
    <property type="term" value="C:endoplasmic reticulum membrane"/>
    <property type="evidence" value="ECO:0007669"/>
    <property type="project" value="UniProtKB-SubCell"/>
</dbReference>
<dbReference type="PROSITE" id="PS00086">
    <property type="entry name" value="CYTOCHROME_P450"/>
    <property type="match status" value="1"/>
</dbReference>
<evidence type="ECO:0000256" key="10">
    <source>
        <dbReference type="ARBA" id="ARBA00023002"/>
    </source>
</evidence>
<dbReference type="Pfam" id="PF00067">
    <property type="entry name" value="p450"/>
    <property type="match status" value="1"/>
</dbReference>
<dbReference type="InterPro" id="IPR017972">
    <property type="entry name" value="Cyt_P450_CS"/>
</dbReference>
<evidence type="ECO:0008006" key="18">
    <source>
        <dbReference type="Google" id="ProtNLM"/>
    </source>
</evidence>
<keyword evidence="9" id="KW-0492">Microsome</keyword>
<dbReference type="AlphaFoldDB" id="A0AA38M3W6"/>
<feature type="binding site" description="axial binding residue" evidence="14">
    <location>
        <position position="449"/>
    </location>
    <ligand>
        <name>heme</name>
        <dbReference type="ChEBI" id="CHEBI:30413"/>
    </ligand>
    <ligandPart>
        <name>Fe</name>
        <dbReference type="ChEBI" id="CHEBI:18248"/>
    </ligandPart>
</feature>
<dbReference type="PRINTS" id="PR00465">
    <property type="entry name" value="EP450IV"/>
</dbReference>
<evidence type="ECO:0000256" key="15">
    <source>
        <dbReference type="RuleBase" id="RU000461"/>
    </source>
</evidence>
<dbReference type="Gene3D" id="1.10.630.10">
    <property type="entry name" value="Cytochrome P450"/>
    <property type="match status" value="1"/>
</dbReference>
<dbReference type="CDD" id="cd20628">
    <property type="entry name" value="CYP4"/>
    <property type="match status" value="1"/>
</dbReference>
<comment type="function">
    <text evidence="2">May be involved in the metabolism of insect hormones and in the breakdown of synthetic insecticides.</text>
</comment>
<keyword evidence="11 14" id="KW-0408">Iron</keyword>